<name>A0A0J2KLL9_9ENTR</name>
<dbReference type="EMBL" id="LEUS01000018">
    <property type="protein sequence ID" value="KLY33888.1"/>
    <property type="molecule type" value="Genomic_DNA"/>
</dbReference>
<evidence type="ECO:0000313" key="2">
    <source>
        <dbReference type="EMBL" id="STR44125.1"/>
    </source>
</evidence>
<dbReference type="EMBL" id="UGMS01000002">
    <property type="protein sequence ID" value="STW72439.1"/>
    <property type="molecule type" value="Genomic_DNA"/>
</dbReference>
<keyword evidence="4" id="KW-1185">Reference proteome</keyword>
<reference evidence="5 6" key="2">
    <citation type="submission" date="2018-06" db="EMBL/GenBank/DDBJ databases">
        <authorList>
            <consortium name="Pathogen Informatics"/>
            <person name="Doyle S."/>
        </authorList>
    </citation>
    <scope>NUCLEOTIDE SEQUENCE [LARGE SCALE GENOMIC DNA]</scope>
    <source>
        <strain evidence="3 5">NCTC11685</strain>
        <strain evidence="2 6">NCTC11694</strain>
    </source>
</reference>
<gene>
    <name evidence="3" type="ORF">NCTC11685_05528</name>
    <name evidence="2" type="ORF">NCTC11694_05420</name>
    <name evidence="1" type="ORF">SK91_02785</name>
</gene>
<comment type="caution">
    <text evidence="2">The sequence shown here is derived from an EMBL/GenBank/DDBJ whole genome shotgun (WGS) entry which is preliminary data.</text>
</comment>
<protein>
    <submittedName>
        <fullName evidence="2">Uncharacterized protein</fullName>
    </submittedName>
</protein>
<accession>A0A0J2KLL9</accession>
<sequence length="32" mass="3859">MLFDLIPLTEWFTVSNECETIIHIEAYFEVVR</sequence>
<evidence type="ECO:0000313" key="3">
    <source>
        <dbReference type="EMBL" id="STW72439.1"/>
    </source>
</evidence>
<dbReference type="AlphaFoldDB" id="A0A0J2KLL9"/>
<evidence type="ECO:0000313" key="6">
    <source>
        <dbReference type="Proteomes" id="UP000255050"/>
    </source>
</evidence>
<proteinExistence type="predicted"/>
<dbReference type="Proteomes" id="UP000036305">
    <property type="component" value="Unassembled WGS sequence"/>
</dbReference>
<dbReference type="EMBL" id="UGJR01000002">
    <property type="protein sequence ID" value="STR44125.1"/>
    <property type="molecule type" value="Genomic_DNA"/>
</dbReference>
<organism evidence="2 6">
    <name type="scientific">Klebsiella michiganensis</name>
    <dbReference type="NCBI Taxonomy" id="1134687"/>
    <lineage>
        <taxon>Bacteria</taxon>
        <taxon>Pseudomonadati</taxon>
        <taxon>Pseudomonadota</taxon>
        <taxon>Gammaproteobacteria</taxon>
        <taxon>Enterobacterales</taxon>
        <taxon>Enterobacteriaceae</taxon>
        <taxon>Klebsiella/Raoultella group</taxon>
        <taxon>Klebsiella</taxon>
    </lineage>
</organism>
<evidence type="ECO:0000313" key="1">
    <source>
        <dbReference type="EMBL" id="KLY33888.1"/>
    </source>
</evidence>
<dbReference type="Proteomes" id="UP000254863">
    <property type="component" value="Unassembled WGS sequence"/>
</dbReference>
<evidence type="ECO:0000313" key="4">
    <source>
        <dbReference type="Proteomes" id="UP000036305"/>
    </source>
</evidence>
<dbReference type="Proteomes" id="UP000255050">
    <property type="component" value="Unassembled WGS sequence"/>
</dbReference>
<reference evidence="1 4" key="1">
    <citation type="submission" date="2015-06" db="EMBL/GenBank/DDBJ databases">
        <title>The Genome Sequence of None.</title>
        <authorList>
            <consortium name="The Broad Institute Genomics Platform"/>
            <consortium name="The Broad Institute Genome Sequencing Center for Infectious Disease"/>
            <person name="Earl A.M."/>
            <person name="Onderdonk A.B."/>
            <person name="Kirby J."/>
            <person name="Ferraro M.J."/>
            <person name="Huang S."/>
            <person name="Spencer M."/>
            <person name="Fodor A."/>
            <person name="Hooper D."/>
            <person name="Dekker J."/>
            <person name="O'Brien T."/>
            <person name="Quan V."/>
            <person name="Gombosev A."/>
            <person name="Delaney M."/>
            <person name="DuBois A."/>
            <person name="Ernst C."/>
            <person name="Kim D.S."/>
            <person name="Rossman W."/>
            <person name="Gohs F."/>
            <person name="Petruso H."/>
            <person name="Nozar T."/>
            <person name="Mougeot F."/>
            <person name="Manson-McGuire A."/>
            <person name="Young S."/>
            <person name="Abouelleil A."/>
            <person name="Cao P."/>
            <person name="Chapman S.B."/>
            <person name="Griggs A."/>
            <person name="Priest M."/>
            <person name="Shea T."/>
            <person name="Wortman I."/>
            <person name="Wortman J.R."/>
            <person name="Nusbaum C."/>
            <person name="Birren B."/>
        </authorList>
    </citation>
    <scope>NUCLEOTIDE SEQUENCE [LARGE SCALE GENOMIC DNA]</scope>
    <source>
        <strain evidence="1 4">MGH87</strain>
    </source>
</reference>
<evidence type="ECO:0000313" key="5">
    <source>
        <dbReference type="Proteomes" id="UP000254863"/>
    </source>
</evidence>